<feature type="region of interest" description="Disordered" evidence="1">
    <location>
        <begin position="165"/>
        <end position="222"/>
    </location>
</feature>
<feature type="domain" description="DUF8035" evidence="2">
    <location>
        <begin position="354"/>
        <end position="408"/>
    </location>
</feature>
<feature type="region of interest" description="Disordered" evidence="1">
    <location>
        <begin position="250"/>
        <end position="269"/>
    </location>
</feature>
<organism evidence="3 4">
    <name type="scientific">Sporothrix curviconia</name>
    <dbReference type="NCBI Taxonomy" id="1260050"/>
    <lineage>
        <taxon>Eukaryota</taxon>
        <taxon>Fungi</taxon>
        <taxon>Dikarya</taxon>
        <taxon>Ascomycota</taxon>
        <taxon>Pezizomycotina</taxon>
        <taxon>Sordariomycetes</taxon>
        <taxon>Sordariomycetidae</taxon>
        <taxon>Ophiostomatales</taxon>
        <taxon>Ophiostomataceae</taxon>
        <taxon>Sporothrix</taxon>
    </lineage>
</organism>
<evidence type="ECO:0000256" key="1">
    <source>
        <dbReference type="SAM" id="MobiDB-lite"/>
    </source>
</evidence>
<comment type="caution">
    <text evidence="3">The sequence shown here is derived from an EMBL/GenBank/DDBJ whole genome shotgun (WGS) entry which is preliminary data.</text>
</comment>
<feature type="region of interest" description="Disordered" evidence="1">
    <location>
        <begin position="1"/>
        <end position="120"/>
    </location>
</feature>
<evidence type="ECO:0000259" key="2">
    <source>
        <dbReference type="Pfam" id="PF26118"/>
    </source>
</evidence>
<dbReference type="EMBL" id="CAWUHB010000015">
    <property type="protein sequence ID" value="CAK7218202.1"/>
    <property type="molecule type" value="Genomic_DNA"/>
</dbReference>
<dbReference type="InterPro" id="IPR058348">
    <property type="entry name" value="DUF8035"/>
</dbReference>
<dbReference type="Pfam" id="PF26118">
    <property type="entry name" value="DUF8035"/>
    <property type="match status" value="1"/>
</dbReference>
<proteinExistence type="predicted"/>
<reference evidence="3 4" key="1">
    <citation type="submission" date="2024-01" db="EMBL/GenBank/DDBJ databases">
        <authorList>
            <person name="Allen C."/>
            <person name="Tagirdzhanova G."/>
        </authorList>
    </citation>
    <scope>NUCLEOTIDE SEQUENCE [LARGE SCALE GENOMIC DNA]</scope>
</reference>
<evidence type="ECO:0000313" key="3">
    <source>
        <dbReference type="EMBL" id="CAK7218202.1"/>
    </source>
</evidence>
<protein>
    <recommendedName>
        <fullName evidence="2">DUF8035 domain-containing protein</fullName>
    </recommendedName>
</protein>
<gene>
    <name evidence="3" type="ORF">SCUCBS95973_003405</name>
</gene>
<dbReference type="Proteomes" id="UP001642405">
    <property type="component" value="Unassembled WGS sequence"/>
</dbReference>
<accession>A0ABP0BEZ3</accession>
<evidence type="ECO:0000313" key="4">
    <source>
        <dbReference type="Proteomes" id="UP001642405"/>
    </source>
</evidence>
<feature type="compositionally biased region" description="Basic and acidic residues" evidence="1">
    <location>
        <begin position="13"/>
        <end position="22"/>
    </location>
</feature>
<sequence length="458" mass="55264">MSRSYYDDEDEVDVRIYRRKEQSPPPPRVVQRPAPVRGYYATGPAFLASERTVATRPRSRSRERRSSPPPVIINNYNTQHSDDDSDSGHGQGQLVPRRSGRSHSRAPSSDFMSREEYELEQARRELQELKIRQARATEELELHMRHNDREEWELAQAKREIAAFRHEEHDRERKLRQQEEADMARAKRELDIIKANQDKERTERQREKEYKDKGELERAKRELDDIRRREERELEEKRIKKDLELKALEAQRKAQEEKDRREKMEKETIERYKAKEAERIAKEKAEREEAEREYKRRLQEDLIRSGVDEKDIKAILDKKSIKPEKKEVKKPQHTDINIEIGAPVAPVPVPVQRPTYTRMARRHLSIETLNYYHVDFDYDQDPEYVLVKRWVPEEERQYWWQHTKSIRENRKVVLKIEDDRSRHHHHHLEPEFEWVRKKERRRSRSKSPGLLMYLAGAK</sequence>
<name>A0ABP0BEZ3_9PEZI</name>
<keyword evidence="4" id="KW-1185">Reference proteome</keyword>